<gene>
    <name evidence="3" type="ORF">PGQ11_015234</name>
</gene>
<comment type="caution">
    <text evidence="3">The sequence shown here is derived from an EMBL/GenBank/DDBJ whole genome shotgun (WGS) entry which is preliminary data.</text>
</comment>
<keyword evidence="4" id="KW-1185">Reference proteome</keyword>
<dbReference type="InterPro" id="IPR010730">
    <property type="entry name" value="HET"/>
</dbReference>
<dbReference type="Proteomes" id="UP001390339">
    <property type="component" value="Unassembled WGS sequence"/>
</dbReference>
<dbReference type="Pfam" id="PF06985">
    <property type="entry name" value="HET"/>
    <property type="match status" value="1"/>
</dbReference>
<accession>A0ABR2HLI1</accession>
<dbReference type="EMBL" id="JAPCWZ010000010">
    <property type="protein sequence ID" value="KAK8848754.1"/>
    <property type="molecule type" value="Genomic_DNA"/>
</dbReference>
<proteinExistence type="predicted"/>
<sequence>MEGFSDLSSFQAETTRLKRALTVEGQLPAHRCQHCETLLSAFNPPLGQTEIEGAYVNEELFDVVVPKAQIEEYARLGCKWWSMVESHAKALPEETPASETILDEDGGGDNGEQQRRKRDSNSVRVRLTRMIPFDLQWRMISHRVDVSTPGGDDTGYQLLMVIGRPDNVRRGTEHLASPINIQPGSGSSFALIKHWLKYCINSHGCGIMDAPPAMPRILLDVKSSSLDNNNGGVRIVETGSHLRSPYVALSYCWGPQGQKVFLTKQNKSRFLTGIDVEQVDTSIQDAIKVTRELEFQYLWIDALCIVQDDDVDKAHDIAHMHNIYRNAAFTIVASRSATVTEGFLFDRKAAGADTPDIIFSLDWDGAGAGADHTQPSNNVTAIPRQDGIDEPWGHRAWAFQESLSSGRCLVFGGVQTHWNCQRGEVPYKECDGWFQYQQDTASVTDDRRTFRQVTDIMNGKDTGLDREGLLFIWHELIISYAERVISFHRDRLPAVSSIAQAFAKVLKDDYICGHWRNSLHADLLWKSMFHRQKIPDAISWSWASSYGPMWRDWYPGRLVADADFRVLDFRPTYISDEDPHGAVHSAVLTLQGLLVALPPCPASLSTAPAVTGGNPPTDLERVVWEEGNFLRQIYKDLEGPSTSSNEASNDSSEDGCESPLYLFVTARAQNRPTDPQTVAGMLLQYAGEQDTFRRAGRFELCPWPLNSLHGHYDDDNQELKSDEMLDARFGMGRHKATADECTERLREVWGGIENVRTVHLI</sequence>
<reference evidence="3 4" key="1">
    <citation type="journal article" date="2024" name="IMA Fungus">
        <title>Apiospora arundinis, a panoply of carbohydrate-active enzymes and secondary metabolites.</title>
        <authorList>
            <person name="Sorensen T."/>
            <person name="Petersen C."/>
            <person name="Muurmann A.T."/>
            <person name="Christiansen J.V."/>
            <person name="Brundto M.L."/>
            <person name="Overgaard C.K."/>
            <person name="Boysen A.T."/>
            <person name="Wollenberg R.D."/>
            <person name="Larsen T.O."/>
            <person name="Sorensen J.L."/>
            <person name="Nielsen K.L."/>
            <person name="Sondergaard T.E."/>
        </authorList>
    </citation>
    <scope>NUCLEOTIDE SEQUENCE [LARGE SCALE GENOMIC DNA]</scope>
    <source>
        <strain evidence="3 4">AAU 773</strain>
    </source>
</reference>
<feature type="domain" description="Heterokaryon incompatibility" evidence="2">
    <location>
        <begin position="246"/>
        <end position="401"/>
    </location>
</feature>
<evidence type="ECO:0000313" key="4">
    <source>
        <dbReference type="Proteomes" id="UP001390339"/>
    </source>
</evidence>
<feature type="region of interest" description="Disordered" evidence="1">
    <location>
        <begin position="91"/>
        <end position="121"/>
    </location>
</feature>
<dbReference type="PANTHER" id="PTHR33112">
    <property type="entry name" value="DOMAIN PROTEIN, PUTATIVE-RELATED"/>
    <property type="match status" value="1"/>
</dbReference>
<protein>
    <submittedName>
        <fullName evidence="3">Het domain containing protein</fullName>
    </submittedName>
</protein>
<feature type="compositionally biased region" description="Low complexity" evidence="1">
    <location>
        <begin position="641"/>
        <end position="650"/>
    </location>
</feature>
<feature type="region of interest" description="Disordered" evidence="1">
    <location>
        <begin position="635"/>
        <end position="655"/>
    </location>
</feature>
<evidence type="ECO:0000256" key="1">
    <source>
        <dbReference type="SAM" id="MobiDB-lite"/>
    </source>
</evidence>
<organism evidence="3 4">
    <name type="scientific">Apiospora arundinis</name>
    <dbReference type="NCBI Taxonomy" id="335852"/>
    <lineage>
        <taxon>Eukaryota</taxon>
        <taxon>Fungi</taxon>
        <taxon>Dikarya</taxon>
        <taxon>Ascomycota</taxon>
        <taxon>Pezizomycotina</taxon>
        <taxon>Sordariomycetes</taxon>
        <taxon>Xylariomycetidae</taxon>
        <taxon>Amphisphaeriales</taxon>
        <taxon>Apiosporaceae</taxon>
        <taxon>Apiospora</taxon>
    </lineage>
</organism>
<dbReference type="PANTHER" id="PTHR33112:SF16">
    <property type="entry name" value="HETEROKARYON INCOMPATIBILITY DOMAIN-CONTAINING PROTEIN"/>
    <property type="match status" value="1"/>
</dbReference>
<name>A0ABR2HLI1_9PEZI</name>
<evidence type="ECO:0000259" key="2">
    <source>
        <dbReference type="Pfam" id="PF06985"/>
    </source>
</evidence>
<evidence type="ECO:0000313" key="3">
    <source>
        <dbReference type="EMBL" id="KAK8848754.1"/>
    </source>
</evidence>